<accession>A0A2G8L3W3</accession>
<dbReference type="SMART" id="SM00198">
    <property type="entry name" value="SCP"/>
    <property type="match status" value="1"/>
</dbReference>
<dbReference type="Gene3D" id="3.40.33.10">
    <property type="entry name" value="CAP"/>
    <property type="match status" value="1"/>
</dbReference>
<dbReference type="SUPFAM" id="SSF55797">
    <property type="entry name" value="PR-1-like"/>
    <property type="match status" value="1"/>
</dbReference>
<name>A0A2G8L3W3_STIJA</name>
<evidence type="ECO:0000259" key="2">
    <source>
        <dbReference type="SMART" id="SM00198"/>
    </source>
</evidence>
<dbReference type="AlphaFoldDB" id="A0A2G8L3W3"/>
<dbReference type="PROSITE" id="PS01009">
    <property type="entry name" value="CRISP_1"/>
    <property type="match status" value="1"/>
</dbReference>
<feature type="domain" description="SCP" evidence="2">
    <location>
        <begin position="64"/>
        <end position="209"/>
    </location>
</feature>
<organism evidence="3 4">
    <name type="scientific">Stichopus japonicus</name>
    <name type="common">Sea cucumber</name>
    <dbReference type="NCBI Taxonomy" id="307972"/>
    <lineage>
        <taxon>Eukaryota</taxon>
        <taxon>Metazoa</taxon>
        <taxon>Echinodermata</taxon>
        <taxon>Eleutherozoa</taxon>
        <taxon>Echinozoa</taxon>
        <taxon>Holothuroidea</taxon>
        <taxon>Aspidochirotacea</taxon>
        <taxon>Aspidochirotida</taxon>
        <taxon>Stichopodidae</taxon>
        <taxon>Apostichopus</taxon>
    </lineage>
</organism>
<dbReference type="Pfam" id="PF00188">
    <property type="entry name" value="CAP"/>
    <property type="match status" value="1"/>
</dbReference>
<dbReference type="EMBL" id="MRZV01000233">
    <property type="protein sequence ID" value="PIK54830.1"/>
    <property type="molecule type" value="Genomic_DNA"/>
</dbReference>
<dbReference type="PROSITE" id="PS01010">
    <property type="entry name" value="CRISP_2"/>
    <property type="match status" value="1"/>
</dbReference>
<dbReference type="Proteomes" id="UP000230750">
    <property type="component" value="Unassembled WGS sequence"/>
</dbReference>
<dbReference type="InterPro" id="IPR001283">
    <property type="entry name" value="CRISP-related"/>
</dbReference>
<dbReference type="OrthoDB" id="43654at2759"/>
<dbReference type="InterPro" id="IPR014044">
    <property type="entry name" value="CAP_dom"/>
</dbReference>
<dbReference type="GO" id="GO:0005576">
    <property type="term" value="C:extracellular region"/>
    <property type="evidence" value="ECO:0007669"/>
    <property type="project" value="InterPro"/>
</dbReference>
<evidence type="ECO:0000313" key="4">
    <source>
        <dbReference type="Proteomes" id="UP000230750"/>
    </source>
</evidence>
<keyword evidence="4" id="KW-1185">Reference proteome</keyword>
<dbReference type="PANTHER" id="PTHR10334">
    <property type="entry name" value="CYSTEINE-RICH SECRETORY PROTEIN-RELATED"/>
    <property type="match status" value="1"/>
</dbReference>
<evidence type="ECO:0000256" key="1">
    <source>
        <dbReference type="SAM" id="MobiDB-lite"/>
    </source>
</evidence>
<evidence type="ECO:0000313" key="3">
    <source>
        <dbReference type="EMBL" id="PIK54830.1"/>
    </source>
</evidence>
<protein>
    <recommendedName>
        <fullName evidence="2">SCP domain-containing protein</fullName>
    </recommendedName>
</protein>
<proteinExistence type="predicted"/>
<sequence>MKFYGKHKRTHFNMVKNGPATLILWAYLSLVMCVALSMARSNPPDQTDEMLETNNFRSSPFTEEEIDQMVDWHNFARSTADPPATNMEYIDWDPYLQDIAQRWADKCLWQHGRPSDVVGSYGQNLWAIKYPGVPKAESVVKGWDDEKHDYNLSTNACKQGKQCGHYTQVVWSSTNSIGCGKAFCPNLEGAMKNMWIVVCQYSPAGNVVGFSPYDTGPSCSRCRSGVGQCYENLCRSCERHDEHCDCRQSCNNCGTVDKETCTCQCPQGYHGTDCSSICTDTHPYCGRSPGFPNSGYCHYHPIIPRLCPKMCGACQIPDENISCEETTTMSTTETKTTPEMVEKNDDITNNEIDDKKSSMINDAIERK</sequence>
<comment type="caution">
    <text evidence="3">The sequence shown here is derived from an EMBL/GenBank/DDBJ whole genome shotgun (WGS) entry which is preliminary data.</text>
</comment>
<dbReference type="SMR" id="A0A2G8L3W3"/>
<dbReference type="InterPro" id="IPR035940">
    <property type="entry name" value="CAP_sf"/>
</dbReference>
<dbReference type="PRINTS" id="PR00837">
    <property type="entry name" value="V5TPXLIKE"/>
</dbReference>
<reference evidence="3 4" key="1">
    <citation type="journal article" date="2017" name="PLoS Biol.">
        <title>The sea cucumber genome provides insights into morphological evolution and visceral regeneration.</title>
        <authorList>
            <person name="Zhang X."/>
            <person name="Sun L."/>
            <person name="Yuan J."/>
            <person name="Sun Y."/>
            <person name="Gao Y."/>
            <person name="Zhang L."/>
            <person name="Li S."/>
            <person name="Dai H."/>
            <person name="Hamel J.F."/>
            <person name="Liu C."/>
            <person name="Yu Y."/>
            <person name="Liu S."/>
            <person name="Lin W."/>
            <person name="Guo K."/>
            <person name="Jin S."/>
            <person name="Xu P."/>
            <person name="Storey K.B."/>
            <person name="Huan P."/>
            <person name="Zhang T."/>
            <person name="Zhou Y."/>
            <person name="Zhang J."/>
            <person name="Lin C."/>
            <person name="Li X."/>
            <person name="Xing L."/>
            <person name="Huo D."/>
            <person name="Sun M."/>
            <person name="Wang L."/>
            <person name="Mercier A."/>
            <person name="Li F."/>
            <person name="Yang H."/>
            <person name="Xiang J."/>
        </authorList>
    </citation>
    <scope>NUCLEOTIDE SEQUENCE [LARGE SCALE GENOMIC DNA]</scope>
    <source>
        <strain evidence="3">Shaxun</strain>
        <tissue evidence="3">Muscle</tissue>
    </source>
</reference>
<feature type="region of interest" description="Disordered" evidence="1">
    <location>
        <begin position="342"/>
        <end position="367"/>
    </location>
</feature>
<gene>
    <name evidence="3" type="ORF">BSL78_08259</name>
</gene>
<dbReference type="InterPro" id="IPR018244">
    <property type="entry name" value="Allrgn_V5/Tpx1_CS"/>
</dbReference>
<dbReference type="STRING" id="307972.A0A2G8L3W3"/>